<evidence type="ECO:0000313" key="5">
    <source>
        <dbReference type="EMBL" id="KAK9270958.1"/>
    </source>
</evidence>
<protein>
    <recommendedName>
        <fullName evidence="7">Ribosome maturation factor RimP N-terminal domain-containing protein</fullName>
    </recommendedName>
</protein>
<dbReference type="PANTHER" id="PTHR34544">
    <property type="entry name" value="OSJNBA0006B20.18 PROTEIN"/>
    <property type="match status" value="1"/>
</dbReference>
<reference evidence="5 6" key="1">
    <citation type="journal article" date="2024" name="Plant J.">
        <title>Genome sequences and population genomics reveal climatic adaptation and genomic divergence between two closely related sweetgum species.</title>
        <authorList>
            <person name="Xu W.Q."/>
            <person name="Ren C.Q."/>
            <person name="Zhang X.Y."/>
            <person name="Comes H.P."/>
            <person name="Liu X.H."/>
            <person name="Li Y.G."/>
            <person name="Kettle C.J."/>
            <person name="Jalonen R."/>
            <person name="Gaisberger H."/>
            <person name="Ma Y.Z."/>
            <person name="Qiu Y.X."/>
        </authorList>
    </citation>
    <scope>NUCLEOTIDE SEQUENCE [LARGE SCALE GENOMIC DNA]</scope>
    <source>
        <strain evidence="5">Hangzhou</strain>
    </source>
</reference>
<evidence type="ECO:0000259" key="3">
    <source>
        <dbReference type="Pfam" id="PF02576"/>
    </source>
</evidence>
<sequence>MELTKIWNSRASGISFSPTTKSSFCSPSRQTHNLSFPFWSYAFLSIPKYSCITHAKKKNTESEPVLKPTIIEEVYVDDEEEEVLLDNFDDGELMDEDIKDEYDADDAELYAGDGGGGGGIKLAGTWWDQKALALSEEVSLSFDGDLKIYAFKTLANSTIQVRIEKLSNKSGSPSMTDIEVFSSAYRARLDEAELAGSIPENISLEVSSPGVERVVQIPQDFDRFKDRPMYVKYVSELAATGSSTESDGIFKLVSFDLETNCCTWGLADVRINREKAGKGRPLSKKQREWRLNTSFDSLRLVRLYSDI</sequence>
<dbReference type="InterPro" id="IPR057234">
    <property type="entry name" value="DUF7912"/>
</dbReference>
<evidence type="ECO:0000256" key="1">
    <source>
        <dbReference type="ARBA" id="ARBA00022490"/>
    </source>
</evidence>
<evidence type="ECO:0008006" key="7">
    <source>
        <dbReference type="Google" id="ProtNLM"/>
    </source>
</evidence>
<dbReference type="GO" id="GO:0042274">
    <property type="term" value="P:ribosomal small subunit biogenesis"/>
    <property type="evidence" value="ECO:0007669"/>
    <property type="project" value="InterPro"/>
</dbReference>
<dbReference type="InterPro" id="IPR003728">
    <property type="entry name" value="Ribosome_maturation_RimP"/>
</dbReference>
<proteinExistence type="inferred from homology"/>
<dbReference type="Pfam" id="PF02576">
    <property type="entry name" value="RimP_N"/>
    <property type="match status" value="1"/>
</dbReference>
<dbReference type="InterPro" id="IPR035956">
    <property type="entry name" value="RimP_N_sf"/>
</dbReference>
<dbReference type="EMBL" id="JBBPBK010000014">
    <property type="protein sequence ID" value="KAK9270958.1"/>
    <property type="molecule type" value="Genomic_DNA"/>
</dbReference>
<dbReference type="Proteomes" id="UP001415857">
    <property type="component" value="Unassembled WGS sequence"/>
</dbReference>
<dbReference type="Pfam" id="PF25498">
    <property type="entry name" value="DUF7912"/>
    <property type="match status" value="1"/>
</dbReference>
<keyword evidence="6" id="KW-1185">Reference proteome</keyword>
<evidence type="ECO:0000256" key="2">
    <source>
        <dbReference type="ARBA" id="ARBA00022517"/>
    </source>
</evidence>
<gene>
    <name evidence="5" type="ORF">L1049_026546</name>
</gene>
<dbReference type="PANTHER" id="PTHR34544:SF1">
    <property type="entry name" value="OS04G0438300 PROTEIN"/>
    <property type="match status" value="1"/>
</dbReference>
<evidence type="ECO:0000313" key="6">
    <source>
        <dbReference type="Proteomes" id="UP001415857"/>
    </source>
</evidence>
<feature type="domain" description="Ribosome maturation factor RimP N-terminal" evidence="3">
    <location>
        <begin position="152"/>
        <end position="212"/>
    </location>
</feature>
<dbReference type="HAMAP" id="MF_01077">
    <property type="entry name" value="RimP"/>
    <property type="match status" value="1"/>
</dbReference>
<keyword evidence="2" id="KW-0690">Ribosome biogenesis</keyword>
<dbReference type="InterPro" id="IPR028989">
    <property type="entry name" value="RimP_N"/>
</dbReference>
<name>A0AAP0R824_LIQFO</name>
<keyword evidence="1" id="KW-0963">Cytoplasm</keyword>
<feature type="domain" description="DUF7912" evidence="4">
    <location>
        <begin position="214"/>
        <end position="304"/>
    </location>
</feature>
<evidence type="ECO:0000259" key="4">
    <source>
        <dbReference type="Pfam" id="PF25498"/>
    </source>
</evidence>
<accession>A0AAP0R824</accession>
<dbReference type="SUPFAM" id="SSF75420">
    <property type="entry name" value="YhbC-like, N-terminal domain"/>
    <property type="match status" value="1"/>
</dbReference>
<organism evidence="5 6">
    <name type="scientific">Liquidambar formosana</name>
    <name type="common">Formosan gum</name>
    <dbReference type="NCBI Taxonomy" id="63359"/>
    <lineage>
        <taxon>Eukaryota</taxon>
        <taxon>Viridiplantae</taxon>
        <taxon>Streptophyta</taxon>
        <taxon>Embryophyta</taxon>
        <taxon>Tracheophyta</taxon>
        <taxon>Spermatophyta</taxon>
        <taxon>Magnoliopsida</taxon>
        <taxon>eudicotyledons</taxon>
        <taxon>Gunneridae</taxon>
        <taxon>Pentapetalae</taxon>
        <taxon>Saxifragales</taxon>
        <taxon>Altingiaceae</taxon>
        <taxon>Liquidambar</taxon>
    </lineage>
</organism>
<dbReference type="AlphaFoldDB" id="A0AAP0R824"/>
<comment type="caution">
    <text evidence="5">The sequence shown here is derived from an EMBL/GenBank/DDBJ whole genome shotgun (WGS) entry which is preliminary data.</text>
</comment>